<evidence type="ECO:0000256" key="1">
    <source>
        <dbReference type="ARBA" id="ARBA00003195"/>
    </source>
</evidence>
<dbReference type="PANTHER" id="PTHR12653:SF0">
    <property type="entry name" value="NADH DEHYDROGENASE [UBIQUINONE] 1 ALPHA SUBCOMPLEX SUBUNIT 5"/>
    <property type="match status" value="1"/>
</dbReference>
<dbReference type="GeneID" id="106665406"/>
<keyword evidence="10" id="KW-0472">Membrane</keyword>
<keyword evidence="9" id="KW-0496">Mitochondrion</keyword>
<organism evidence="11 12">
    <name type="scientific">Cimex lectularius</name>
    <name type="common">Bed bug</name>
    <name type="synonym">Acanthia lectularia</name>
    <dbReference type="NCBI Taxonomy" id="79782"/>
    <lineage>
        <taxon>Eukaryota</taxon>
        <taxon>Metazoa</taxon>
        <taxon>Ecdysozoa</taxon>
        <taxon>Arthropoda</taxon>
        <taxon>Hexapoda</taxon>
        <taxon>Insecta</taxon>
        <taxon>Pterygota</taxon>
        <taxon>Neoptera</taxon>
        <taxon>Paraneoptera</taxon>
        <taxon>Hemiptera</taxon>
        <taxon>Heteroptera</taxon>
        <taxon>Panheteroptera</taxon>
        <taxon>Cimicomorpha</taxon>
        <taxon>Cimicidae</taxon>
        <taxon>Cimex</taxon>
    </lineage>
</organism>
<evidence type="ECO:0000313" key="12">
    <source>
        <dbReference type="Proteomes" id="UP000494040"/>
    </source>
</evidence>
<evidence type="ECO:0000256" key="7">
    <source>
        <dbReference type="ARBA" id="ARBA00022792"/>
    </source>
</evidence>
<reference evidence="11" key="1">
    <citation type="submission" date="2022-01" db="UniProtKB">
        <authorList>
            <consortium name="EnsemblMetazoa"/>
        </authorList>
    </citation>
    <scope>IDENTIFICATION</scope>
</reference>
<dbReference type="RefSeq" id="XP_014247305.1">
    <property type="nucleotide sequence ID" value="XM_014391819.2"/>
</dbReference>
<comment type="subcellular location">
    <subcellularLocation>
        <location evidence="2">Mitochondrion inner membrane</location>
        <topology evidence="2">Peripheral membrane protein</topology>
        <orientation evidence="2">Matrix side</orientation>
    </subcellularLocation>
</comment>
<keyword evidence="8" id="KW-0249">Electron transport</keyword>
<dbReference type="OMA" id="ERFNHER"/>
<keyword evidence="7" id="KW-0999">Mitochondrion inner membrane</keyword>
<dbReference type="AlphaFoldDB" id="A0A8I6RLS7"/>
<sequence>MSAFRVTKTATGLTGLPVSKTPQHTLSVLYGKILNVLDSMPKDAAYRKYTEEIVKSRAAIVSQAKTSEEIEQKIECGQVEELIIQADNELALARQFARCKPWEPLMTSAPKDQWVWPHTK</sequence>
<protein>
    <recommendedName>
        <fullName evidence="13">NADH dehydrogenase [ubiquinone] 1 alpha subcomplex subunit 5</fullName>
    </recommendedName>
</protein>
<dbReference type="GO" id="GO:0022904">
    <property type="term" value="P:respiratory electron transport chain"/>
    <property type="evidence" value="ECO:0007669"/>
    <property type="project" value="InterPro"/>
</dbReference>
<keyword evidence="12" id="KW-1185">Reference proteome</keyword>
<dbReference type="Proteomes" id="UP000494040">
    <property type="component" value="Unassembled WGS sequence"/>
</dbReference>
<evidence type="ECO:0000256" key="6">
    <source>
        <dbReference type="ARBA" id="ARBA00022660"/>
    </source>
</evidence>
<dbReference type="EnsemblMetazoa" id="XM_014391819.2">
    <property type="protein sequence ID" value="XP_014247305.1"/>
    <property type="gene ID" value="LOC106665406"/>
</dbReference>
<dbReference type="PANTHER" id="PTHR12653">
    <property type="entry name" value="NADH-UBIQUINONE OXIDOREDUCTASE 13 KD-B SUBUNIT"/>
    <property type="match status" value="1"/>
</dbReference>
<evidence type="ECO:0000256" key="4">
    <source>
        <dbReference type="ARBA" id="ARBA00011533"/>
    </source>
</evidence>
<dbReference type="GO" id="GO:0005743">
    <property type="term" value="C:mitochondrial inner membrane"/>
    <property type="evidence" value="ECO:0007669"/>
    <property type="project" value="UniProtKB-SubCell"/>
</dbReference>
<dbReference type="KEGG" id="clec:106665406"/>
<keyword evidence="5" id="KW-0813">Transport</keyword>
<evidence type="ECO:0000256" key="9">
    <source>
        <dbReference type="ARBA" id="ARBA00023128"/>
    </source>
</evidence>
<evidence type="ECO:0000256" key="8">
    <source>
        <dbReference type="ARBA" id="ARBA00022982"/>
    </source>
</evidence>
<evidence type="ECO:0000256" key="3">
    <source>
        <dbReference type="ARBA" id="ARBA00010261"/>
    </source>
</evidence>
<evidence type="ECO:0000313" key="11">
    <source>
        <dbReference type="EnsemblMetazoa" id="XP_014247305.1"/>
    </source>
</evidence>
<evidence type="ECO:0000256" key="5">
    <source>
        <dbReference type="ARBA" id="ARBA00022448"/>
    </source>
</evidence>
<evidence type="ECO:0000256" key="10">
    <source>
        <dbReference type="ARBA" id="ARBA00023136"/>
    </source>
</evidence>
<keyword evidence="6" id="KW-0679">Respiratory chain</keyword>
<evidence type="ECO:0008006" key="13">
    <source>
        <dbReference type="Google" id="ProtNLM"/>
    </source>
</evidence>
<proteinExistence type="inferred from homology"/>
<evidence type="ECO:0000256" key="2">
    <source>
        <dbReference type="ARBA" id="ARBA00004443"/>
    </source>
</evidence>
<accession>A0A8I6RLS7</accession>
<dbReference type="Pfam" id="PF04716">
    <property type="entry name" value="ETC_C1_NDUFA5"/>
    <property type="match status" value="1"/>
</dbReference>
<dbReference type="InterPro" id="IPR006806">
    <property type="entry name" value="NDUFA5"/>
</dbReference>
<comment type="subunit">
    <text evidence="4">Complex I is composed of 45 different subunits.</text>
</comment>
<comment type="similarity">
    <text evidence="3">Belongs to the complex I NDUFA5 subunit family.</text>
</comment>
<comment type="function">
    <text evidence="1">Accessory subunit of the mitochondrial membrane respiratory chain NADH dehydrogenase (Complex I), that is believed not to be involved in catalysis. Complex I functions in the transfer of electrons from NADH to the respiratory chain. The immediate electron acceptor for the enzyme is believed to be ubiquinone.</text>
</comment>
<dbReference type="OrthoDB" id="286811at2759"/>
<name>A0A8I6RLS7_CIMLE</name>